<protein>
    <recommendedName>
        <fullName evidence="4">Calcineurin-like phosphoesterase domain-containing protein</fullName>
    </recommendedName>
</protein>
<comment type="caution">
    <text evidence="2">The sequence shown here is derived from an EMBL/GenBank/DDBJ whole genome shotgun (WGS) entry which is preliminary data.</text>
</comment>
<keyword evidence="3" id="KW-1185">Reference proteome</keyword>
<sequence length="578" mass="62041">MDAHGGIVSPLLVEEEHPPPRRRGLSEGARRALYVCPPLLCAAVGLACLTSSRGRAAPAPARPKHNRTYVPPLPDFSVPNFVYRPKYACAICLDIINAQPSLAAGERACAVFGACDAINQSTSSCDAHCADAAIAEAARMPRPADIAHTLNLRVSKGLGSKPYELVRLSVVTSPGEATPLLGGAPFDYSAPFRYRWTQHSLHSSLVRVVPGAAPTIFDVAGTPVRLSLPRVGAGVSGVLIADPCVAYSSITALVACTYGVRYALARRLPELLDAFVGSNASDVSYWGILGDNLYDRTGEVSRSFFDSLALGTKSKILLTVPGNHDYFVLGTPRVATRWDQFGNGFMQWYAQDSAAASTLMPGDTGAPFDFSKDPDAGRSPDRPFGGQKVALANTFWYNQVGNVGFIGFSGAYTYHDTLPLVRDACASLAAQPGVRLLVLLGHWDVDNLGCKLQMDVPTYYDYVSTLPGCAHFARSGMLKFFMGHTHCNVPHPHGHVDTGFMVAGQGMEGCGTWGLPVLDTTAELVRVWYFPIVLDPSEPSALIDGRYERVLECARAAGWRACTHLATLWLNQSLLAPA</sequence>
<evidence type="ECO:0000256" key="1">
    <source>
        <dbReference type="SAM" id="MobiDB-lite"/>
    </source>
</evidence>
<evidence type="ECO:0008006" key="4">
    <source>
        <dbReference type="Google" id="ProtNLM"/>
    </source>
</evidence>
<dbReference type="AlphaFoldDB" id="A0A8J5XWB1"/>
<feature type="region of interest" description="Disordered" evidence="1">
    <location>
        <begin position="1"/>
        <end position="24"/>
    </location>
</feature>
<gene>
    <name evidence="2" type="ORF">KFE25_006786</name>
</gene>
<dbReference type="OrthoDB" id="437690at2759"/>
<evidence type="ECO:0000313" key="3">
    <source>
        <dbReference type="Proteomes" id="UP000751190"/>
    </source>
</evidence>
<dbReference type="InterPro" id="IPR029052">
    <property type="entry name" value="Metallo-depent_PP-like"/>
</dbReference>
<reference evidence="2" key="1">
    <citation type="submission" date="2021-05" db="EMBL/GenBank/DDBJ databases">
        <title>The genome of the haptophyte Pavlova lutheri (Diacronema luteri, Pavlovales) - a model for lipid biosynthesis in eukaryotic algae.</title>
        <authorList>
            <person name="Hulatt C.J."/>
            <person name="Posewitz M.C."/>
        </authorList>
    </citation>
    <scope>NUCLEOTIDE SEQUENCE</scope>
    <source>
        <strain evidence="2">NIVA-4/92</strain>
    </source>
</reference>
<organism evidence="2 3">
    <name type="scientific">Diacronema lutheri</name>
    <name type="common">Unicellular marine alga</name>
    <name type="synonym">Monochrysis lutheri</name>
    <dbReference type="NCBI Taxonomy" id="2081491"/>
    <lineage>
        <taxon>Eukaryota</taxon>
        <taxon>Haptista</taxon>
        <taxon>Haptophyta</taxon>
        <taxon>Pavlovophyceae</taxon>
        <taxon>Pavlovales</taxon>
        <taxon>Pavlovaceae</taxon>
        <taxon>Diacronema</taxon>
    </lineage>
</organism>
<proteinExistence type="predicted"/>
<accession>A0A8J5XWB1</accession>
<evidence type="ECO:0000313" key="2">
    <source>
        <dbReference type="EMBL" id="KAG8467734.1"/>
    </source>
</evidence>
<dbReference type="SUPFAM" id="SSF56300">
    <property type="entry name" value="Metallo-dependent phosphatases"/>
    <property type="match status" value="1"/>
</dbReference>
<dbReference type="Proteomes" id="UP000751190">
    <property type="component" value="Unassembled WGS sequence"/>
</dbReference>
<dbReference type="EMBL" id="JAGTXO010000005">
    <property type="protein sequence ID" value="KAG8467734.1"/>
    <property type="molecule type" value="Genomic_DNA"/>
</dbReference>
<name>A0A8J5XWB1_DIALT</name>
<dbReference type="OMA" id="FWYNQVG"/>
<feature type="compositionally biased region" description="Basic and acidic residues" evidence="1">
    <location>
        <begin position="14"/>
        <end position="24"/>
    </location>
</feature>